<keyword evidence="5 6" id="KW-0234">DNA repair</keyword>
<dbReference type="Pfam" id="PF03852">
    <property type="entry name" value="Vsr"/>
    <property type="match status" value="1"/>
</dbReference>
<dbReference type="EMBL" id="LR828253">
    <property type="protein sequence ID" value="CAD0305832.1"/>
    <property type="molecule type" value="Genomic_DNA"/>
</dbReference>
<keyword evidence="3 6" id="KW-0227">DNA damage</keyword>
<evidence type="ECO:0000256" key="5">
    <source>
        <dbReference type="ARBA" id="ARBA00023204"/>
    </source>
</evidence>
<keyword evidence="4 6" id="KW-0378">Hydrolase</keyword>
<dbReference type="Gene3D" id="3.40.960.10">
    <property type="entry name" value="VSR Endonuclease"/>
    <property type="match status" value="1"/>
</dbReference>
<evidence type="ECO:0000256" key="4">
    <source>
        <dbReference type="ARBA" id="ARBA00022801"/>
    </source>
</evidence>
<dbReference type="PIRSF" id="PIRSF018267">
    <property type="entry name" value="VSR_endonuc"/>
    <property type="match status" value="1"/>
</dbReference>
<dbReference type="GO" id="GO:0006298">
    <property type="term" value="P:mismatch repair"/>
    <property type="evidence" value="ECO:0007669"/>
    <property type="project" value="UniProtKB-UniRule"/>
</dbReference>
<gene>
    <name evidence="7" type="primary">vsr</name>
    <name evidence="7" type="ORF">CFBP8129_06730</name>
</gene>
<comment type="similarity">
    <text evidence="6">Belongs to the vsr family.</text>
</comment>
<proteinExistence type="inferred from homology"/>
<evidence type="ECO:0000256" key="2">
    <source>
        <dbReference type="ARBA" id="ARBA00022759"/>
    </source>
</evidence>
<accession>A0A0G8KHQ3</accession>
<dbReference type="InterPro" id="IPR004603">
    <property type="entry name" value="DNA_mismatch_endonuc_vsr"/>
</dbReference>
<dbReference type="EMBL" id="LR828253">
    <property type="protein sequence ID" value="CAD0305838.1"/>
    <property type="molecule type" value="Genomic_DNA"/>
</dbReference>
<protein>
    <recommendedName>
        <fullName evidence="6">Very short patch repair endonuclease</fullName>
        <ecNumber evidence="6">3.1.-.-</ecNumber>
    </recommendedName>
</protein>
<dbReference type="SUPFAM" id="SSF52980">
    <property type="entry name" value="Restriction endonuclease-like"/>
    <property type="match status" value="1"/>
</dbReference>
<reference evidence="7" key="1">
    <citation type="submission" date="2020-07" db="EMBL/GenBank/DDBJ databases">
        <authorList>
            <person name="Pothier F. J."/>
        </authorList>
    </citation>
    <scope>NUCLEOTIDE SEQUENCE</scope>
    <source>
        <strain evidence="7">CFBP 8129</strain>
    </source>
</reference>
<evidence type="ECO:0000256" key="1">
    <source>
        <dbReference type="ARBA" id="ARBA00022722"/>
    </source>
</evidence>
<dbReference type="GO" id="GO:0016787">
    <property type="term" value="F:hydrolase activity"/>
    <property type="evidence" value="ECO:0007669"/>
    <property type="project" value="UniProtKB-KW"/>
</dbReference>
<dbReference type="AlphaFoldDB" id="A0A0G8KHQ3"/>
<dbReference type="NCBIfam" id="TIGR00632">
    <property type="entry name" value="vsr"/>
    <property type="match status" value="1"/>
</dbReference>
<dbReference type="OrthoDB" id="9801520at2"/>
<evidence type="ECO:0000256" key="3">
    <source>
        <dbReference type="ARBA" id="ARBA00022763"/>
    </source>
</evidence>
<name>A0A0G8KHQ3_9XANT</name>
<dbReference type="REBASE" id="193310">
    <property type="entry name" value="V.Xga7383ORF20795P"/>
</dbReference>
<dbReference type="InterPro" id="IPR011335">
    <property type="entry name" value="Restrct_endonuc-II-like"/>
</dbReference>
<dbReference type="STRING" id="90270.BI317_20790"/>
<comment type="function">
    <text evidence="6">May nick specific sequences that contain T:G mispairs resulting from m5C-deamination.</text>
</comment>
<dbReference type="CDD" id="cd00221">
    <property type="entry name" value="Vsr"/>
    <property type="match status" value="1"/>
</dbReference>
<dbReference type="REBASE" id="438147">
    <property type="entry name" value="V.Xga8129ORF6720P"/>
</dbReference>
<dbReference type="RefSeq" id="WP_046933741.1">
    <property type="nucleotide sequence ID" value="NZ_CP018728.1"/>
</dbReference>
<dbReference type="EC" id="3.1.-.-" evidence="6"/>
<evidence type="ECO:0000256" key="6">
    <source>
        <dbReference type="PIRNR" id="PIRNR018267"/>
    </source>
</evidence>
<keyword evidence="1 6" id="KW-0540">Nuclease</keyword>
<organism evidence="7">
    <name type="scientific">Xanthomonas hortorum pv. gardneri</name>
    <dbReference type="NCBI Taxonomy" id="2754056"/>
    <lineage>
        <taxon>Bacteria</taxon>
        <taxon>Pseudomonadati</taxon>
        <taxon>Pseudomonadota</taxon>
        <taxon>Gammaproteobacteria</taxon>
        <taxon>Lysobacterales</taxon>
        <taxon>Lysobacteraceae</taxon>
        <taxon>Xanthomonas</taxon>
    </lineage>
</organism>
<evidence type="ECO:0000313" key="7">
    <source>
        <dbReference type="EMBL" id="CAD0305832.1"/>
    </source>
</evidence>
<keyword evidence="2 6" id="KW-0255">Endonuclease</keyword>
<sequence>MDRLTPERRSWLMSRIGSKNTKPELALRSLLHGLGFRFRLHRRDLPGTPDVVLPGRKTVIFLNGCFWHGHACKRNKMPKSRVDYWGPKIEANRQRDAKKRKLLRALGWRVLAVWECELKDLSRLSGKLVRVLDSLHC</sequence>
<dbReference type="GO" id="GO:0004519">
    <property type="term" value="F:endonuclease activity"/>
    <property type="evidence" value="ECO:0007669"/>
    <property type="project" value="UniProtKB-KW"/>
</dbReference>